<evidence type="ECO:0000313" key="1">
    <source>
        <dbReference type="EMBL" id="DAE05308.1"/>
    </source>
</evidence>
<dbReference type="EMBL" id="BK015407">
    <property type="protein sequence ID" value="DAE05308.1"/>
    <property type="molecule type" value="Genomic_DNA"/>
</dbReference>
<organism evidence="1">
    <name type="scientific">Siphoviridae sp. ctWKa2</name>
    <dbReference type="NCBI Taxonomy" id="2825537"/>
    <lineage>
        <taxon>Viruses</taxon>
        <taxon>Duplodnaviria</taxon>
        <taxon>Heunggongvirae</taxon>
        <taxon>Uroviricota</taxon>
        <taxon>Caudoviricetes</taxon>
    </lineage>
</organism>
<reference evidence="1" key="1">
    <citation type="journal article" date="2021" name="Proc. Natl. Acad. Sci. U.S.A.">
        <title>A Catalog of Tens of Thousands of Viruses from Human Metagenomes Reveals Hidden Associations with Chronic Diseases.</title>
        <authorList>
            <person name="Tisza M.J."/>
            <person name="Buck C.B."/>
        </authorList>
    </citation>
    <scope>NUCLEOTIDE SEQUENCE</scope>
    <source>
        <strain evidence="1">CtWKa2</strain>
    </source>
</reference>
<name>A0A8S5PGG3_9CAUD</name>
<protein>
    <submittedName>
        <fullName evidence="1">Uncharacterized protein</fullName>
    </submittedName>
</protein>
<proteinExistence type="predicted"/>
<sequence length="167" mass="19657">MTRPIVKTSAEFKQTVIDMVKAMPLDDFLLMPQKEIDKYIAAWTDPDPDTGISPAQVDYKQYFHFIMTLPEEMHILDMDLYYFRIARKIVNNILLSMLETSYYKTVFGNHDVDHENYKLLYELISETADRIETNPDNKRAYMSAKELKDEFGAYYDKVVEEYNEHGG</sequence>
<accession>A0A8S5PGG3</accession>